<dbReference type="SMART" id="SM00086">
    <property type="entry name" value="PAC"/>
    <property type="match status" value="3"/>
</dbReference>
<organism evidence="9 10">
    <name type="scientific">Algoriphagus aquimarinus</name>
    <dbReference type="NCBI Taxonomy" id="237018"/>
    <lineage>
        <taxon>Bacteria</taxon>
        <taxon>Pseudomonadati</taxon>
        <taxon>Bacteroidota</taxon>
        <taxon>Cytophagia</taxon>
        <taxon>Cytophagales</taxon>
        <taxon>Cyclobacteriaceae</taxon>
        <taxon>Algoriphagus</taxon>
    </lineage>
</organism>
<dbReference type="PROSITE" id="PS50109">
    <property type="entry name" value="HIS_KIN"/>
    <property type="match status" value="1"/>
</dbReference>
<evidence type="ECO:0000313" key="9">
    <source>
        <dbReference type="EMBL" id="TXE08936.1"/>
    </source>
</evidence>
<feature type="domain" description="PAS" evidence="7">
    <location>
        <begin position="303"/>
        <end position="374"/>
    </location>
</feature>
<dbReference type="InterPro" id="IPR013656">
    <property type="entry name" value="PAS_4"/>
</dbReference>
<keyword evidence="4" id="KW-0808">Transferase</keyword>
<dbReference type="PRINTS" id="PR00344">
    <property type="entry name" value="BCTRLSENSOR"/>
</dbReference>
<dbReference type="GO" id="GO:0000155">
    <property type="term" value="F:phosphorelay sensor kinase activity"/>
    <property type="evidence" value="ECO:0007669"/>
    <property type="project" value="InterPro"/>
</dbReference>
<comment type="catalytic activity">
    <reaction evidence="1">
        <text>ATP + protein L-histidine = ADP + protein N-phospho-L-histidine.</text>
        <dbReference type="EC" id="2.7.13.3"/>
    </reaction>
</comment>
<feature type="domain" description="Histidine kinase" evidence="6">
    <location>
        <begin position="583"/>
        <end position="809"/>
    </location>
</feature>
<comment type="caution">
    <text evidence="9">The sequence shown here is derived from an EMBL/GenBank/DDBJ whole genome shotgun (WGS) entry which is preliminary data.</text>
</comment>
<evidence type="ECO:0000259" key="7">
    <source>
        <dbReference type="PROSITE" id="PS50112"/>
    </source>
</evidence>
<dbReference type="Gene3D" id="2.10.70.100">
    <property type="match status" value="1"/>
</dbReference>
<dbReference type="InterPro" id="IPR013655">
    <property type="entry name" value="PAS_fold_3"/>
</dbReference>
<dbReference type="SUPFAM" id="SSF47384">
    <property type="entry name" value="Homodimeric domain of signal transducing histidine kinase"/>
    <property type="match status" value="1"/>
</dbReference>
<feature type="domain" description="PAC" evidence="8">
    <location>
        <begin position="376"/>
        <end position="428"/>
    </location>
</feature>
<dbReference type="InterPro" id="IPR000014">
    <property type="entry name" value="PAS"/>
</dbReference>
<dbReference type="PANTHER" id="PTHR43304:SF1">
    <property type="entry name" value="PAC DOMAIN-CONTAINING PROTEIN"/>
    <property type="match status" value="1"/>
</dbReference>
<dbReference type="Pfam" id="PF13426">
    <property type="entry name" value="PAS_9"/>
    <property type="match status" value="1"/>
</dbReference>
<dbReference type="Gene3D" id="3.30.565.10">
    <property type="entry name" value="Histidine kinase-like ATPase, C-terminal domain"/>
    <property type="match status" value="1"/>
</dbReference>
<dbReference type="NCBIfam" id="TIGR00229">
    <property type="entry name" value="sensory_box"/>
    <property type="match status" value="3"/>
</dbReference>
<dbReference type="Gene3D" id="3.30.450.20">
    <property type="entry name" value="PAS domain"/>
    <property type="match status" value="4"/>
</dbReference>
<evidence type="ECO:0000259" key="6">
    <source>
        <dbReference type="PROSITE" id="PS50109"/>
    </source>
</evidence>
<accession>A0A5C7AJP0</accession>
<dbReference type="Pfam" id="PF00512">
    <property type="entry name" value="HisKA"/>
    <property type="match status" value="1"/>
</dbReference>
<proteinExistence type="predicted"/>
<evidence type="ECO:0000256" key="3">
    <source>
        <dbReference type="ARBA" id="ARBA00022553"/>
    </source>
</evidence>
<dbReference type="AlphaFoldDB" id="A0A5C7AJP0"/>
<dbReference type="InterPro" id="IPR052162">
    <property type="entry name" value="Sensor_kinase/Photoreceptor"/>
</dbReference>
<dbReference type="RefSeq" id="WP_146918602.1">
    <property type="nucleotide sequence ID" value="NZ_VORW01000009.1"/>
</dbReference>
<keyword evidence="5" id="KW-0418">Kinase</keyword>
<evidence type="ECO:0000259" key="8">
    <source>
        <dbReference type="PROSITE" id="PS50113"/>
    </source>
</evidence>
<dbReference type="CDD" id="cd00130">
    <property type="entry name" value="PAS"/>
    <property type="match status" value="2"/>
</dbReference>
<protein>
    <recommendedName>
        <fullName evidence="2">histidine kinase</fullName>
        <ecNumber evidence="2">2.7.13.3</ecNumber>
    </recommendedName>
</protein>
<dbReference type="Pfam" id="PF02518">
    <property type="entry name" value="HATPase_c"/>
    <property type="match status" value="1"/>
</dbReference>
<dbReference type="EMBL" id="VORW01000009">
    <property type="protein sequence ID" value="TXE08936.1"/>
    <property type="molecule type" value="Genomic_DNA"/>
</dbReference>
<dbReference type="InterPro" id="IPR000700">
    <property type="entry name" value="PAS-assoc_C"/>
</dbReference>
<feature type="domain" description="PAS" evidence="7">
    <location>
        <begin position="429"/>
        <end position="499"/>
    </location>
</feature>
<dbReference type="SUPFAM" id="SSF55785">
    <property type="entry name" value="PYP-like sensor domain (PAS domain)"/>
    <property type="match status" value="3"/>
</dbReference>
<feature type="domain" description="PAC" evidence="8">
    <location>
        <begin position="502"/>
        <end position="554"/>
    </location>
</feature>
<gene>
    <name evidence="9" type="ORF">ESV85_14070</name>
</gene>
<dbReference type="InterPro" id="IPR035965">
    <property type="entry name" value="PAS-like_dom_sf"/>
</dbReference>
<evidence type="ECO:0000256" key="4">
    <source>
        <dbReference type="ARBA" id="ARBA00022679"/>
    </source>
</evidence>
<dbReference type="InterPro" id="IPR004358">
    <property type="entry name" value="Sig_transdc_His_kin-like_C"/>
</dbReference>
<dbReference type="InterPro" id="IPR001610">
    <property type="entry name" value="PAC"/>
</dbReference>
<keyword evidence="3" id="KW-0597">Phosphoprotein</keyword>
<feature type="domain" description="PAC" evidence="8">
    <location>
        <begin position="247"/>
        <end position="302"/>
    </location>
</feature>
<dbReference type="OrthoDB" id="9766459at2"/>
<dbReference type="PROSITE" id="PS50113">
    <property type="entry name" value="PAC"/>
    <property type="match status" value="3"/>
</dbReference>
<name>A0A5C7AJP0_9BACT</name>
<evidence type="ECO:0000313" key="10">
    <source>
        <dbReference type="Proteomes" id="UP000321935"/>
    </source>
</evidence>
<dbReference type="EC" id="2.7.13.3" evidence="2"/>
<dbReference type="SMART" id="SM00091">
    <property type="entry name" value="PAS"/>
    <property type="match status" value="3"/>
</dbReference>
<evidence type="ECO:0000256" key="1">
    <source>
        <dbReference type="ARBA" id="ARBA00000085"/>
    </source>
</evidence>
<dbReference type="Pfam" id="PF08447">
    <property type="entry name" value="PAS_3"/>
    <property type="match status" value="2"/>
</dbReference>
<evidence type="ECO:0000256" key="5">
    <source>
        <dbReference type="ARBA" id="ARBA00022777"/>
    </source>
</evidence>
<dbReference type="Pfam" id="PF08448">
    <property type="entry name" value="PAS_4"/>
    <property type="match status" value="1"/>
</dbReference>
<dbReference type="Gene3D" id="1.10.287.130">
    <property type="match status" value="1"/>
</dbReference>
<dbReference type="PROSITE" id="PS50112">
    <property type="entry name" value="PAS"/>
    <property type="match status" value="2"/>
</dbReference>
<dbReference type="FunFam" id="3.30.450.20:FF:000099">
    <property type="entry name" value="Sensory box sensor histidine kinase"/>
    <property type="match status" value="1"/>
</dbReference>
<dbReference type="InterPro" id="IPR036097">
    <property type="entry name" value="HisK_dim/P_sf"/>
</dbReference>
<dbReference type="PANTHER" id="PTHR43304">
    <property type="entry name" value="PHYTOCHROME-LIKE PROTEIN CPH1"/>
    <property type="match status" value="1"/>
</dbReference>
<evidence type="ECO:0000256" key="2">
    <source>
        <dbReference type="ARBA" id="ARBA00012438"/>
    </source>
</evidence>
<sequence>MADLRSTTSGLPIGGGKMGQLIREKDWSKTPLGNPENWSQSLRTTLNILLASKFPKFLWWGSELTCFYNDAYRPSLGSDGKHPSILGMSGQEAWPEIWHIIKPLMDKVLDNGESLWFEDLLVPIYRNGKIEDVYWTFSYSPARDDDSKITGVLVTCAETTQEVLLKRKLERSERKLRLIIQQAPASIATFKGPNYVTDIANANALELWGREAKDVLKKPILEAIPELKDQGIKELLDDVYKTGNRFAASELPVQLLRDGKLETVYINFSYEPLYDANGEINGIISIGHDVTYQVMAHKKIEVNEEKLTMVIDATELGTYDYNIKTKKLDGSKKLHEIFGLFAAEDLDHASFVSSIHPKDLEVRKAAFERSFESGILEYTSRLILPDGSLRWIEVKGKVYFDEDNNPLKVLGTVRDITSARINTQKLEESEQKFRLLADSLPQHIWTADTEGNLNYFNKSVFDFSGFSPEHLDREGWLAIVHPDDRTANIKAWTESISSGKDFLFEHRFRKHDGTYRWQLSRAKPQLNEDGEIQMWVGSSTDIHDQKEFTNELERLVVERTNELAQNVKDLANMNKELQSFAYISSHDLQEPLRKIQTFSTLLLENEYENLTDDGKEHFNRMQNAAKRMQALISDLLAYSRTSIAERKFEPTDLNKLIVEIKMDLKEELAFHHAIIESDELCTINIIPFQFRQLLQNLISNSLKFSVKDREPHISVTSEKGLGREFNLERLSPTINYCHIRVSDNGIGFEPKYSERIFELFQRLHGKDKFRGTGIGLAIVKKIVEIHNGYITAQGKPNQGATFDIYLPEN</sequence>
<dbReference type="InterPro" id="IPR036890">
    <property type="entry name" value="HATPase_C_sf"/>
</dbReference>
<dbReference type="SMART" id="SM00388">
    <property type="entry name" value="HisKA"/>
    <property type="match status" value="1"/>
</dbReference>
<reference evidence="9 10" key="1">
    <citation type="submission" date="2019-08" db="EMBL/GenBank/DDBJ databases">
        <title>Genomes sequence of Algoriphagus aquimarinus ACAM450.</title>
        <authorList>
            <person name="Bowman J.P."/>
        </authorList>
    </citation>
    <scope>NUCLEOTIDE SEQUENCE [LARGE SCALE GENOMIC DNA]</scope>
    <source>
        <strain evidence="9 10">ACAM 450</strain>
    </source>
</reference>
<dbReference type="SMART" id="SM00387">
    <property type="entry name" value="HATPase_c"/>
    <property type="match status" value="1"/>
</dbReference>
<dbReference type="SUPFAM" id="SSF55874">
    <property type="entry name" value="ATPase domain of HSP90 chaperone/DNA topoisomerase II/histidine kinase"/>
    <property type="match status" value="1"/>
</dbReference>
<dbReference type="InterPro" id="IPR003661">
    <property type="entry name" value="HisK_dim/P_dom"/>
</dbReference>
<dbReference type="Proteomes" id="UP000321935">
    <property type="component" value="Unassembled WGS sequence"/>
</dbReference>
<dbReference type="InterPro" id="IPR005467">
    <property type="entry name" value="His_kinase_dom"/>
</dbReference>
<dbReference type="InterPro" id="IPR003594">
    <property type="entry name" value="HATPase_dom"/>
</dbReference>
<dbReference type="CDD" id="cd00082">
    <property type="entry name" value="HisKA"/>
    <property type="match status" value="1"/>
</dbReference>